<evidence type="ECO:0000313" key="1">
    <source>
        <dbReference type="EMBL" id="WFL78255.1"/>
    </source>
</evidence>
<organism evidence="1 2">
    <name type="scientific">Altererythrobacter arenosus</name>
    <dbReference type="NCBI Taxonomy" id="3032592"/>
    <lineage>
        <taxon>Bacteria</taxon>
        <taxon>Pseudomonadati</taxon>
        <taxon>Pseudomonadota</taxon>
        <taxon>Alphaproteobacteria</taxon>
        <taxon>Sphingomonadales</taxon>
        <taxon>Erythrobacteraceae</taxon>
        <taxon>Altererythrobacter</taxon>
    </lineage>
</organism>
<dbReference type="InterPro" id="IPR016084">
    <property type="entry name" value="Haem_Oase-like_multi-hlx"/>
</dbReference>
<dbReference type="Proteomes" id="UP001215827">
    <property type="component" value="Chromosome"/>
</dbReference>
<gene>
    <name evidence="1" type="ORF">P7228_04110</name>
</gene>
<sequence>MQLREATSVAHDRLDALLQQSGWSTLDSYTRFLQIQYVARRPIELWARAHCPANLLPPAQSPLIANDLAALGAMLPAAEEAFAMPPEADAIGLAWALAGSSLGNRVILREIEHAGNRGWPLSFLSDQGMTGFWQKLRPQLEQSVGERESWAAGLAALAVFAHFSHCARMSNLELAA</sequence>
<reference evidence="1 2" key="1">
    <citation type="submission" date="2023-03" db="EMBL/GenBank/DDBJ databases">
        <title>Altererythrobacter sp. CAU 1644 isolated from sand.</title>
        <authorList>
            <person name="Kim W."/>
        </authorList>
    </citation>
    <scope>NUCLEOTIDE SEQUENCE [LARGE SCALE GENOMIC DNA]</scope>
    <source>
        <strain evidence="1 2">CAU 1644</strain>
    </source>
</reference>
<name>A0ABY8FTE7_9SPHN</name>
<accession>A0ABY8FTE7</accession>
<evidence type="ECO:0000313" key="2">
    <source>
        <dbReference type="Proteomes" id="UP001215827"/>
    </source>
</evidence>
<dbReference type="Gene3D" id="1.20.910.10">
    <property type="entry name" value="Heme oxygenase-like"/>
    <property type="match status" value="1"/>
</dbReference>
<proteinExistence type="predicted"/>
<dbReference type="CDD" id="cd19166">
    <property type="entry name" value="HemeO-bac"/>
    <property type="match status" value="1"/>
</dbReference>
<dbReference type="EMBL" id="CP121106">
    <property type="protein sequence ID" value="WFL78255.1"/>
    <property type="molecule type" value="Genomic_DNA"/>
</dbReference>
<dbReference type="RefSeq" id="WP_278016945.1">
    <property type="nucleotide sequence ID" value="NZ_CP121106.1"/>
</dbReference>
<keyword evidence="2" id="KW-1185">Reference proteome</keyword>
<protein>
    <submittedName>
        <fullName evidence="1">Biliverdin-producing heme oxygenase</fullName>
    </submittedName>
</protein>
<dbReference type="SUPFAM" id="SSF48613">
    <property type="entry name" value="Heme oxygenase-like"/>
    <property type="match status" value="1"/>
</dbReference>